<keyword evidence="4 7" id="KW-0597">Phosphoprotein</keyword>
<dbReference type="SUPFAM" id="SSF52172">
    <property type="entry name" value="CheY-like"/>
    <property type="match status" value="1"/>
</dbReference>
<dbReference type="Proteomes" id="UP000234626">
    <property type="component" value="Unassembled WGS sequence"/>
</dbReference>
<comment type="catalytic activity">
    <reaction evidence="1">
        <text>ATP + protein L-histidine = ADP + protein N-phospho-L-histidine.</text>
        <dbReference type="EC" id="2.7.13.3"/>
    </reaction>
</comment>
<dbReference type="SMART" id="SM00448">
    <property type="entry name" value="REC"/>
    <property type="match status" value="1"/>
</dbReference>
<evidence type="ECO:0000313" key="14">
    <source>
        <dbReference type="Proteomes" id="UP000234626"/>
    </source>
</evidence>
<dbReference type="PROSITE" id="PS50110">
    <property type="entry name" value="RESPONSE_REGULATORY"/>
    <property type="match status" value="1"/>
</dbReference>
<dbReference type="Pfam" id="PF00072">
    <property type="entry name" value="Response_reg"/>
    <property type="match status" value="1"/>
</dbReference>
<dbReference type="SMART" id="SM00304">
    <property type="entry name" value="HAMP"/>
    <property type="match status" value="1"/>
</dbReference>
<sequence length="862" mass="94025">MAPSLPRLLASARGRLLMFNLLVMALTLTVSAVAIVGFHHAGKIQEQAQAQTLAEMNGSMALARDTANVATAAVRLSQVVGALEYQSESARLKQTQLALQGSLRGLAAAPLAQRDPALVARLTDRSTRLQQSVSRLLLLGHQRHMQRNQMLSALYQDQSTLHHIIEIAVRQPPSPLPPELAIELNRLLTLAIQIPAPQAVTEQIDRVMANWPAPPPDALMAEKMAQFQHTAARLTPLAADLAQSDLAIAFYTYQIKALVAMLNDDINHYVQNVAAASAQRTHQNHQELSSAIGFISVIALLALVITGFAGLYIYRNLGSHLTAIAGAMTRLAKGERDVSVPALQRRDELGDLARAFNVFARNTASLEHTSRLLKEKSTQLETTFLAMRDGFALFDNTGHLVVWNPQYPLLLGLDEHMLHRGQHYRALLQCVGPASDHPWDAALAGLARRCPAPQEVRLNDGRVIELRFSPLPDRGMVNVVLERTERKALEQALVHSQKMKAVGQLTGGLAHDFNNLLAVIIGSLELAQQQPLEAQTAARISRSLKAAERGAQLTQRLLAFSRKQSLRPQAIDVALLVENLHELLQHALPDGLALRVEADPSLWPVWIDANQLENALLNLVMNARDAMEGRGGEILIRLTNQQVARTGGRVQAMVALEVEDSGCGMSEEVRAQVFEPFFTTKGVGQGSGLGLSMVYGFIRQSGGRVQIESRPGQGTRVRLQLPRAPDAAAPPAPVADERNSPPDDRLILVLEDEEDVRQTLCEQLHQLGYLTLACSNGEQALALLAQTPDISLMISDLRLPGESGAEVVRRARARHPSLATLLVSGQDPRQPGDGTPPDGVLLRKPYTQRQLAAALRLAWQAH</sequence>
<evidence type="ECO:0000256" key="4">
    <source>
        <dbReference type="ARBA" id="ARBA00022553"/>
    </source>
</evidence>
<dbReference type="Gene3D" id="3.30.565.10">
    <property type="entry name" value="Histidine kinase-like ATPase, C-terminal domain"/>
    <property type="match status" value="1"/>
</dbReference>
<dbReference type="InterPro" id="IPR003660">
    <property type="entry name" value="HAMP_dom"/>
</dbReference>
<feature type="modified residue" description="4-aspartylphosphate" evidence="7">
    <location>
        <position position="796"/>
    </location>
</feature>
<evidence type="ECO:0000313" key="13">
    <source>
        <dbReference type="EMBL" id="PLR51957.1"/>
    </source>
</evidence>
<comment type="subcellular location">
    <subcellularLocation>
        <location evidence="2">Membrane</location>
    </subcellularLocation>
</comment>
<dbReference type="SUPFAM" id="SSF158472">
    <property type="entry name" value="HAMP domain-like"/>
    <property type="match status" value="1"/>
</dbReference>
<evidence type="ECO:0000256" key="3">
    <source>
        <dbReference type="ARBA" id="ARBA00012438"/>
    </source>
</evidence>
<dbReference type="Pfam" id="PF12860">
    <property type="entry name" value="PAS_7"/>
    <property type="match status" value="1"/>
</dbReference>
<evidence type="ECO:0000256" key="8">
    <source>
        <dbReference type="SAM" id="MobiDB-lite"/>
    </source>
</evidence>
<dbReference type="Gene3D" id="6.10.340.10">
    <property type="match status" value="1"/>
</dbReference>
<dbReference type="SMART" id="SM00387">
    <property type="entry name" value="HATPase_c"/>
    <property type="match status" value="1"/>
</dbReference>
<keyword evidence="9" id="KW-0812">Transmembrane</keyword>
<proteinExistence type="predicted"/>
<dbReference type="AlphaFoldDB" id="A0A2N5EQW0"/>
<dbReference type="CDD" id="cd00082">
    <property type="entry name" value="HisKA"/>
    <property type="match status" value="1"/>
</dbReference>
<dbReference type="GO" id="GO:0016020">
    <property type="term" value="C:membrane"/>
    <property type="evidence" value="ECO:0007669"/>
    <property type="project" value="UniProtKB-SubCell"/>
</dbReference>
<dbReference type="PANTHER" id="PTHR43065">
    <property type="entry name" value="SENSOR HISTIDINE KINASE"/>
    <property type="match status" value="1"/>
</dbReference>
<keyword evidence="9" id="KW-0472">Membrane</keyword>
<evidence type="ECO:0000256" key="5">
    <source>
        <dbReference type="ARBA" id="ARBA00022679"/>
    </source>
</evidence>
<feature type="transmembrane region" description="Helical" evidence="9">
    <location>
        <begin position="16"/>
        <end position="38"/>
    </location>
</feature>
<dbReference type="SUPFAM" id="SSF55785">
    <property type="entry name" value="PYP-like sensor domain (PAS domain)"/>
    <property type="match status" value="1"/>
</dbReference>
<dbReference type="Pfam" id="PF00512">
    <property type="entry name" value="HisKA"/>
    <property type="match status" value="1"/>
</dbReference>
<evidence type="ECO:0000256" key="1">
    <source>
        <dbReference type="ARBA" id="ARBA00000085"/>
    </source>
</evidence>
<comment type="caution">
    <text evidence="13">The sequence shown here is derived from an EMBL/GenBank/DDBJ whole genome shotgun (WGS) entry which is preliminary data.</text>
</comment>
<evidence type="ECO:0000259" key="12">
    <source>
        <dbReference type="PROSITE" id="PS50885"/>
    </source>
</evidence>
<dbReference type="InterPro" id="IPR003661">
    <property type="entry name" value="HisK_dim/P_dom"/>
</dbReference>
<dbReference type="Pfam" id="PF00672">
    <property type="entry name" value="HAMP"/>
    <property type="match status" value="1"/>
</dbReference>
<evidence type="ECO:0000256" key="2">
    <source>
        <dbReference type="ARBA" id="ARBA00004370"/>
    </source>
</evidence>
<protein>
    <recommendedName>
        <fullName evidence="3">histidine kinase</fullName>
        <ecNumber evidence="3">2.7.13.3</ecNumber>
    </recommendedName>
</protein>
<dbReference type="Pfam" id="PF02518">
    <property type="entry name" value="HATPase_c"/>
    <property type="match status" value="1"/>
</dbReference>
<feature type="transmembrane region" description="Helical" evidence="9">
    <location>
        <begin position="291"/>
        <end position="314"/>
    </location>
</feature>
<dbReference type="InterPro" id="IPR004358">
    <property type="entry name" value="Sig_transdc_His_kin-like_C"/>
</dbReference>
<gene>
    <name evidence="13" type="ORF">CYR34_06815</name>
</gene>
<name>A0A2N5EQW0_9GAMM</name>
<dbReference type="InterPro" id="IPR035965">
    <property type="entry name" value="PAS-like_dom_sf"/>
</dbReference>
<dbReference type="InterPro" id="IPR036097">
    <property type="entry name" value="HisK_dim/P_sf"/>
</dbReference>
<dbReference type="InterPro" id="IPR036890">
    <property type="entry name" value="HATPase_C_sf"/>
</dbReference>
<dbReference type="SMART" id="SM00388">
    <property type="entry name" value="HisKA"/>
    <property type="match status" value="1"/>
</dbReference>
<feature type="domain" description="HAMP" evidence="12">
    <location>
        <begin position="315"/>
        <end position="368"/>
    </location>
</feature>
<dbReference type="InterPro" id="IPR011006">
    <property type="entry name" value="CheY-like_superfamily"/>
</dbReference>
<dbReference type="GO" id="GO:0000155">
    <property type="term" value="F:phosphorelay sensor kinase activity"/>
    <property type="evidence" value="ECO:0007669"/>
    <property type="project" value="InterPro"/>
</dbReference>
<evidence type="ECO:0000256" key="7">
    <source>
        <dbReference type="PROSITE-ProRule" id="PRU00169"/>
    </source>
</evidence>
<dbReference type="EC" id="2.7.13.3" evidence="3"/>
<evidence type="ECO:0000256" key="9">
    <source>
        <dbReference type="SAM" id="Phobius"/>
    </source>
</evidence>
<dbReference type="InterPro" id="IPR001789">
    <property type="entry name" value="Sig_transdc_resp-reg_receiver"/>
</dbReference>
<dbReference type="InterPro" id="IPR005467">
    <property type="entry name" value="His_kinase_dom"/>
</dbReference>
<keyword evidence="14" id="KW-1185">Reference proteome</keyword>
<dbReference type="EMBL" id="PJZK01000004">
    <property type="protein sequence ID" value="PLR51957.1"/>
    <property type="molecule type" value="Genomic_DNA"/>
</dbReference>
<dbReference type="RefSeq" id="WP_101834295.1">
    <property type="nucleotide sequence ID" value="NZ_CP119395.1"/>
</dbReference>
<organism evidence="13 14">
    <name type="scientific">Chimaeribacter arupi</name>
    <dbReference type="NCBI Taxonomy" id="2060066"/>
    <lineage>
        <taxon>Bacteria</taxon>
        <taxon>Pseudomonadati</taxon>
        <taxon>Pseudomonadota</taxon>
        <taxon>Gammaproteobacteria</taxon>
        <taxon>Enterobacterales</taxon>
        <taxon>Yersiniaceae</taxon>
        <taxon>Chimaeribacter</taxon>
    </lineage>
</organism>
<dbReference type="SUPFAM" id="SSF47384">
    <property type="entry name" value="Homodimeric domain of signal transducing histidine kinase"/>
    <property type="match status" value="1"/>
</dbReference>
<dbReference type="PROSITE" id="PS50885">
    <property type="entry name" value="HAMP"/>
    <property type="match status" value="1"/>
</dbReference>
<dbReference type="PRINTS" id="PR00344">
    <property type="entry name" value="BCTRLSENSOR"/>
</dbReference>
<dbReference type="Gene3D" id="3.40.50.2300">
    <property type="match status" value="1"/>
</dbReference>
<evidence type="ECO:0000259" key="11">
    <source>
        <dbReference type="PROSITE" id="PS50110"/>
    </source>
</evidence>
<dbReference type="Gene3D" id="3.30.450.20">
    <property type="entry name" value="PAS domain"/>
    <property type="match status" value="1"/>
</dbReference>
<keyword evidence="6 13" id="KW-0418">Kinase</keyword>
<accession>A0A2N5EQW0</accession>
<dbReference type="PROSITE" id="PS50109">
    <property type="entry name" value="HIS_KIN"/>
    <property type="match status" value="1"/>
</dbReference>
<dbReference type="CDD" id="cd06225">
    <property type="entry name" value="HAMP"/>
    <property type="match status" value="1"/>
</dbReference>
<dbReference type="OrthoDB" id="9772100at2"/>
<evidence type="ECO:0000259" key="10">
    <source>
        <dbReference type="PROSITE" id="PS50109"/>
    </source>
</evidence>
<feature type="domain" description="Response regulatory" evidence="11">
    <location>
        <begin position="746"/>
        <end position="858"/>
    </location>
</feature>
<keyword evidence="9" id="KW-1133">Transmembrane helix</keyword>
<dbReference type="Gene3D" id="1.10.287.130">
    <property type="match status" value="1"/>
</dbReference>
<dbReference type="InterPro" id="IPR003594">
    <property type="entry name" value="HATPase_dom"/>
</dbReference>
<dbReference type="PANTHER" id="PTHR43065:SF42">
    <property type="entry name" value="TWO-COMPONENT SENSOR PPRA"/>
    <property type="match status" value="1"/>
</dbReference>
<keyword evidence="5" id="KW-0808">Transferase</keyword>
<feature type="region of interest" description="Disordered" evidence="8">
    <location>
        <begin position="722"/>
        <end position="742"/>
    </location>
</feature>
<dbReference type="SUPFAM" id="SSF55874">
    <property type="entry name" value="ATPase domain of HSP90 chaperone/DNA topoisomerase II/histidine kinase"/>
    <property type="match status" value="1"/>
</dbReference>
<evidence type="ECO:0000256" key="6">
    <source>
        <dbReference type="ARBA" id="ARBA00022777"/>
    </source>
</evidence>
<feature type="domain" description="Histidine kinase" evidence="10">
    <location>
        <begin position="508"/>
        <end position="725"/>
    </location>
</feature>
<reference evidence="13 14" key="1">
    <citation type="submission" date="2017-12" db="EMBL/GenBank/DDBJ databases">
        <title>Characterization of six clinical isolates of Enterochimera gen. nov., a novel genus of the Yersiniaciae family and the three species Enterochimera arupensis sp. nov., Enterochimera coloradensis sp. nov, and Enterochimera californica sp. nov.</title>
        <authorList>
            <person name="Rossi A."/>
            <person name="Fisher M."/>
        </authorList>
    </citation>
    <scope>NUCLEOTIDE SEQUENCE [LARGE SCALE GENOMIC DNA]</scope>
    <source>
        <strain evidence="13 14">2016Iso1</strain>
    </source>
</reference>